<dbReference type="OMA" id="AEDHIEV"/>
<dbReference type="Ensembl" id="ENSEBUT00000012285.1">
    <property type="protein sequence ID" value="ENSEBUP00000011710.1"/>
    <property type="gene ID" value="ENSEBUG00000007505.1"/>
</dbReference>
<evidence type="ECO:0000256" key="2">
    <source>
        <dbReference type="SAM" id="MobiDB-lite"/>
    </source>
</evidence>
<accession>A0A8C4Q8S1</accession>
<dbReference type="Proteomes" id="UP000694388">
    <property type="component" value="Unplaced"/>
</dbReference>
<keyword evidence="4" id="KW-1185">Reference proteome</keyword>
<name>A0A8C4Q8S1_EPTBU</name>
<evidence type="ECO:0000313" key="3">
    <source>
        <dbReference type="Ensembl" id="ENSEBUP00000011710.1"/>
    </source>
</evidence>
<keyword evidence="1" id="KW-0175">Coiled coil</keyword>
<proteinExistence type="predicted"/>
<evidence type="ECO:0000256" key="1">
    <source>
        <dbReference type="SAM" id="Coils"/>
    </source>
</evidence>
<organism evidence="3 4">
    <name type="scientific">Eptatretus burgeri</name>
    <name type="common">Inshore hagfish</name>
    <dbReference type="NCBI Taxonomy" id="7764"/>
    <lineage>
        <taxon>Eukaryota</taxon>
        <taxon>Metazoa</taxon>
        <taxon>Chordata</taxon>
        <taxon>Craniata</taxon>
        <taxon>Vertebrata</taxon>
        <taxon>Cyclostomata</taxon>
        <taxon>Myxini</taxon>
        <taxon>Myxiniformes</taxon>
        <taxon>Myxinidae</taxon>
        <taxon>Eptatretinae</taxon>
        <taxon>Eptatretus</taxon>
    </lineage>
</organism>
<feature type="coiled-coil region" evidence="1">
    <location>
        <begin position="191"/>
        <end position="243"/>
    </location>
</feature>
<sequence length="267" mass="30423">MAAKGNQAAKRKVNFTRFERDMLFLAAEDHIEVDRSKYSNTRTSDAWSSIAAAVNKVDDCCDSRSVEEVKFSAQRREAKRAGGPQPTPQPPPIGDPSRRIVKLLTKGPNFMGTDEEVETPIFDEVSTFTRRAATSVSASPSAAWEVEPPVSAAITDHRYDDTTANRTSVSYRPKWKKVSQENVWDLQWRVLKAQKEKLLEEKEKIVLEKEKFVVETEKLQMEKERIAMEKEKLRLEKVKLEFEVSLLHASQLRLLPSSVMSRNNGQQ</sequence>
<dbReference type="AlphaFoldDB" id="A0A8C4Q8S1"/>
<evidence type="ECO:0000313" key="4">
    <source>
        <dbReference type="Proteomes" id="UP000694388"/>
    </source>
</evidence>
<reference evidence="3" key="2">
    <citation type="submission" date="2025-09" db="UniProtKB">
        <authorList>
            <consortium name="Ensembl"/>
        </authorList>
    </citation>
    <scope>IDENTIFICATION</scope>
</reference>
<protein>
    <submittedName>
        <fullName evidence="3">Uncharacterized protein</fullName>
    </submittedName>
</protein>
<reference evidence="3" key="1">
    <citation type="submission" date="2025-08" db="UniProtKB">
        <authorList>
            <consortium name="Ensembl"/>
        </authorList>
    </citation>
    <scope>IDENTIFICATION</scope>
</reference>
<feature type="compositionally biased region" description="Pro residues" evidence="2">
    <location>
        <begin position="85"/>
        <end position="94"/>
    </location>
</feature>
<feature type="compositionally biased region" description="Basic and acidic residues" evidence="2">
    <location>
        <begin position="68"/>
        <end position="80"/>
    </location>
</feature>
<feature type="region of interest" description="Disordered" evidence="2">
    <location>
        <begin position="68"/>
        <end position="97"/>
    </location>
</feature>